<dbReference type="SUPFAM" id="SSF140860">
    <property type="entry name" value="Pseudo ankyrin repeat-like"/>
    <property type="match status" value="1"/>
</dbReference>
<sequence>MTSSSVAVLFNTDLAHIVTSFQRGTHTDLKSFRTKLCPIYAGFCEPHLIRPRMLQTHAILGPWFDQHGLTRLDKMLTISKKMQQVVVQYAVYHGRVDIAQYMHATFDLLAYKDNLLDFAALNNQVEMLAYLHSIGHPGQTERALRWATQFHHFAAIQFLSQQVASVGASMAGDGVQNMSEKQKGQNVTVEVPKPAQRRHVAKLSLASHIGGGQSRIK</sequence>
<evidence type="ECO:0000313" key="1">
    <source>
        <dbReference type="EMBL" id="KAF0692195.1"/>
    </source>
</evidence>
<name>A0A485L636_9STRA</name>
<dbReference type="Proteomes" id="UP000332933">
    <property type="component" value="Unassembled WGS sequence"/>
</dbReference>
<reference evidence="1" key="2">
    <citation type="submission" date="2019-06" db="EMBL/GenBank/DDBJ databases">
        <title>Genomics analysis of Aphanomyces spp. identifies a new class of oomycete effector associated with host adaptation.</title>
        <authorList>
            <person name="Gaulin E."/>
        </authorList>
    </citation>
    <scope>NUCLEOTIDE SEQUENCE</scope>
    <source>
        <strain evidence="1">CBS 578.67</strain>
    </source>
</reference>
<dbReference type="EMBL" id="CAADRA010005950">
    <property type="protein sequence ID" value="VFT93478.1"/>
    <property type="molecule type" value="Genomic_DNA"/>
</dbReference>
<proteinExistence type="predicted"/>
<keyword evidence="3" id="KW-1185">Reference proteome</keyword>
<evidence type="ECO:0000313" key="3">
    <source>
        <dbReference type="Proteomes" id="UP000332933"/>
    </source>
</evidence>
<dbReference type="OrthoDB" id="61179at2759"/>
<reference evidence="2 3" key="1">
    <citation type="submission" date="2019-03" db="EMBL/GenBank/DDBJ databases">
        <authorList>
            <person name="Gaulin E."/>
            <person name="Dumas B."/>
        </authorList>
    </citation>
    <scope>NUCLEOTIDE SEQUENCE [LARGE SCALE GENOMIC DNA]</scope>
    <source>
        <strain evidence="2">CBS 568.67</strain>
    </source>
</reference>
<dbReference type="EMBL" id="VJMH01005929">
    <property type="protein sequence ID" value="KAF0692195.1"/>
    <property type="molecule type" value="Genomic_DNA"/>
</dbReference>
<accession>A0A485L636</accession>
<gene>
    <name evidence="2" type="primary">Aste57867_16708</name>
    <name evidence="1" type="ORF">As57867_016651</name>
    <name evidence="2" type="ORF">ASTE57867_16708</name>
</gene>
<dbReference type="Gene3D" id="1.25.40.20">
    <property type="entry name" value="Ankyrin repeat-containing domain"/>
    <property type="match status" value="1"/>
</dbReference>
<organism evidence="2 3">
    <name type="scientific">Aphanomyces stellatus</name>
    <dbReference type="NCBI Taxonomy" id="120398"/>
    <lineage>
        <taxon>Eukaryota</taxon>
        <taxon>Sar</taxon>
        <taxon>Stramenopiles</taxon>
        <taxon>Oomycota</taxon>
        <taxon>Saprolegniomycetes</taxon>
        <taxon>Saprolegniales</taxon>
        <taxon>Verrucalvaceae</taxon>
        <taxon>Aphanomyces</taxon>
    </lineage>
</organism>
<dbReference type="InterPro" id="IPR036770">
    <property type="entry name" value="Ankyrin_rpt-contain_sf"/>
</dbReference>
<protein>
    <submittedName>
        <fullName evidence="2">Aste57867_16708 protein</fullName>
    </submittedName>
</protein>
<dbReference type="AlphaFoldDB" id="A0A485L636"/>
<evidence type="ECO:0000313" key="2">
    <source>
        <dbReference type="EMBL" id="VFT93478.1"/>
    </source>
</evidence>